<evidence type="ECO:0000313" key="6">
    <source>
        <dbReference type="EMBL" id="GAQ80016.1"/>
    </source>
</evidence>
<feature type="domain" description="RRM" evidence="5">
    <location>
        <begin position="10"/>
        <end position="91"/>
    </location>
</feature>
<dbReference type="Proteomes" id="UP000054558">
    <property type="component" value="Unassembled WGS sequence"/>
</dbReference>
<organism evidence="6 7">
    <name type="scientific">Klebsormidium nitens</name>
    <name type="common">Green alga</name>
    <name type="synonym">Ulothrix nitens</name>
    <dbReference type="NCBI Taxonomy" id="105231"/>
    <lineage>
        <taxon>Eukaryota</taxon>
        <taxon>Viridiplantae</taxon>
        <taxon>Streptophyta</taxon>
        <taxon>Klebsormidiophyceae</taxon>
        <taxon>Klebsormidiales</taxon>
        <taxon>Klebsormidiaceae</taxon>
        <taxon>Klebsormidium</taxon>
    </lineage>
</organism>
<evidence type="ECO:0000259" key="5">
    <source>
        <dbReference type="PROSITE" id="PS50102"/>
    </source>
</evidence>
<dbReference type="EMBL" id="DF236993">
    <property type="protein sequence ID" value="GAQ80016.1"/>
    <property type="molecule type" value="Genomic_DNA"/>
</dbReference>
<dbReference type="OrthoDB" id="6730379at2759"/>
<dbReference type="GO" id="GO:0003723">
    <property type="term" value="F:RNA binding"/>
    <property type="evidence" value="ECO:0000318"/>
    <property type="project" value="GO_Central"/>
</dbReference>
<name>A0A1Y1HU15_KLENI</name>
<dbReference type="Pfam" id="PF00076">
    <property type="entry name" value="RRM_1"/>
    <property type="match status" value="1"/>
</dbReference>
<evidence type="ECO:0000256" key="1">
    <source>
        <dbReference type="ARBA" id="ARBA00021141"/>
    </source>
</evidence>
<accession>A0A1Y1HU15</accession>
<dbReference type="STRING" id="105231.A0A1Y1HU15"/>
<evidence type="ECO:0000313" key="7">
    <source>
        <dbReference type="Proteomes" id="UP000054558"/>
    </source>
</evidence>
<dbReference type="CDD" id="cd12355">
    <property type="entry name" value="RRM_RBM18"/>
    <property type="match status" value="1"/>
</dbReference>
<gene>
    <name evidence="6" type="ORF">KFL_000440180</name>
</gene>
<proteinExistence type="predicted"/>
<dbReference type="OMA" id="APYRFQL"/>
<evidence type="ECO:0000256" key="3">
    <source>
        <dbReference type="ARBA" id="ARBA00030780"/>
    </source>
</evidence>
<dbReference type="InterPro" id="IPR035979">
    <property type="entry name" value="RBD_domain_sf"/>
</dbReference>
<evidence type="ECO:0000256" key="4">
    <source>
        <dbReference type="PROSITE-ProRule" id="PRU00176"/>
    </source>
</evidence>
<evidence type="ECO:0000256" key="2">
    <source>
        <dbReference type="ARBA" id="ARBA00022884"/>
    </source>
</evidence>
<dbReference type="InterPro" id="IPR000504">
    <property type="entry name" value="RRM_dom"/>
</dbReference>
<dbReference type="PANTHER" id="PTHR21245">
    <property type="entry name" value="HETEROGENEOUS NUCLEAR RIBONUCLEOPROTEIN"/>
    <property type="match status" value="1"/>
</dbReference>
<dbReference type="AlphaFoldDB" id="A0A1Y1HU15"/>
<dbReference type="PROSITE" id="PS50102">
    <property type="entry name" value="RRM"/>
    <property type="match status" value="1"/>
</dbReference>
<sequence length="130" mass="14502">MSKDHKDLHFKLFVGNLSPKVTEYQLVKLFSQHGTIVQEDFMWHRDGPKKGQPRGYAFVEFSTRREAEKAVAQLDGRSFLGRPLVVRFAEGGRGPKAAKKSGSGVAERERQIAAIQKKLRSMEEEGASGG</sequence>
<reference evidence="6 7" key="1">
    <citation type="journal article" date="2014" name="Nat. Commun.">
        <title>Klebsormidium flaccidum genome reveals primary factors for plant terrestrial adaptation.</title>
        <authorList>
            <person name="Hori K."/>
            <person name="Maruyama F."/>
            <person name="Fujisawa T."/>
            <person name="Togashi T."/>
            <person name="Yamamoto N."/>
            <person name="Seo M."/>
            <person name="Sato S."/>
            <person name="Yamada T."/>
            <person name="Mori H."/>
            <person name="Tajima N."/>
            <person name="Moriyama T."/>
            <person name="Ikeuchi M."/>
            <person name="Watanabe M."/>
            <person name="Wada H."/>
            <person name="Kobayashi K."/>
            <person name="Saito M."/>
            <person name="Masuda T."/>
            <person name="Sasaki-Sekimoto Y."/>
            <person name="Mashiguchi K."/>
            <person name="Awai K."/>
            <person name="Shimojima M."/>
            <person name="Masuda S."/>
            <person name="Iwai M."/>
            <person name="Nobusawa T."/>
            <person name="Narise T."/>
            <person name="Kondo S."/>
            <person name="Saito H."/>
            <person name="Sato R."/>
            <person name="Murakawa M."/>
            <person name="Ihara Y."/>
            <person name="Oshima-Yamada Y."/>
            <person name="Ohtaka K."/>
            <person name="Satoh M."/>
            <person name="Sonobe K."/>
            <person name="Ishii M."/>
            <person name="Ohtani R."/>
            <person name="Kanamori-Sato M."/>
            <person name="Honoki R."/>
            <person name="Miyazaki D."/>
            <person name="Mochizuki H."/>
            <person name="Umetsu J."/>
            <person name="Higashi K."/>
            <person name="Shibata D."/>
            <person name="Kamiya Y."/>
            <person name="Sato N."/>
            <person name="Nakamura Y."/>
            <person name="Tabata S."/>
            <person name="Ida S."/>
            <person name="Kurokawa K."/>
            <person name="Ohta H."/>
        </authorList>
    </citation>
    <scope>NUCLEOTIDE SEQUENCE [LARGE SCALE GENOMIC DNA]</scope>
    <source>
        <strain evidence="6 7">NIES-2285</strain>
    </source>
</reference>
<keyword evidence="7" id="KW-1185">Reference proteome</keyword>
<dbReference type="Gene3D" id="3.30.70.330">
    <property type="match status" value="1"/>
</dbReference>
<dbReference type="SUPFAM" id="SSF54928">
    <property type="entry name" value="RNA-binding domain, RBD"/>
    <property type="match status" value="1"/>
</dbReference>
<dbReference type="InterPro" id="IPR012677">
    <property type="entry name" value="Nucleotide-bd_a/b_plait_sf"/>
</dbReference>
<protein>
    <recommendedName>
        <fullName evidence="1">Probable RNA-binding protein 18</fullName>
    </recommendedName>
    <alternativeName>
        <fullName evidence="3">RNA-binding motif protein 18</fullName>
    </alternativeName>
</protein>
<dbReference type="InterPro" id="IPR039157">
    <property type="entry name" value="RBM18_RRM"/>
</dbReference>
<dbReference type="SMART" id="SM00360">
    <property type="entry name" value="RRM"/>
    <property type="match status" value="1"/>
</dbReference>
<keyword evidence="2 4" id="KW-0694">RNA-binding</keyword>